<keyword evidence="2" id="KW-1185">Reference proteome</keyword>
<comment type="caution">
    <text evidence="1">The sequence shown here is derived from an EMBL/GenBank/DDBJ whole genome shotgun (WGS) entry which is preliminary data.</text>
</comment>
<reference evidence="1 2" key="1">
    <citation type="submission" date="2021-06" db="EMBL/GenBank/DDBJ databases">
        <title>Caerostris extrusa draft genome.</title>
        <authorList>
            <person name="Kono N."/>
            <person name="Arakawa K."/>
        </authorList>
    </citation>
    <scope>NUCLEOTIDE SEQUENCE [LARGE SCALE GENOMIC DNA]</scope>
</reference>
<name>A0AAV4TLR9_CAEEX</name>
<sequence>MAFANDQVSDQVIFRGTRTRTKFSFSLKMYAEEVKKWLTEADNEEQRQREMLLNQLQQEQLIQSNMSNEDLHDRTFTV</sequence>
<evidence type="ECO:0000313" key="2">
    <source>
        <dbReference type="Proteomes" id="UP001054945"/>
    </source>
</evidence>
<dbReference type="AlphaFoldDB" id="A0AAV4TLR9"/>
<protein>
    <submittedName>
        <fullName evidence="1">Pro-Pol polyprotein</fullName>
    </submittedName>
</protein>
<dbReference type="Proteomes" id="UP001054945">
    <property type="component" value="Unassembled WGS sequence"/>
</dbReference>
<accession>A0AAV4TLR9</accession>
<evidence type="ECO:0000313" key="1">
    <source>
        <dbReference type="EMBL" id="GIY46119.1"/>
    </source>
</evidence>
<gene>
    <name evidence="1" type="primary">pol_4078</name>
    <name evidence="1" type="ORF">CEXT_787251</name>
</gene>
<organism evidence="1 2">
    <name type="scientific">Caerostris extrusa</name>
    <name type="common">Bark spider</name>
    <name type="synonym">Caerostris bankana</name>
    <dbReference type="NCBI Taxonomy" id="172846"/>
    <lineage>
        <taxon>Eukaryota</taxon>
        <taxon>Metazoa</taxon>
        <taxon>Ecdysozoa</taxon>
        <taxon>Arthropoda</taxon>
        <taxon>Chelicerata</taxon>
        <taxon>Arachnida</taxon>
        <taxon>Araneae</taxon>
        <taxon>Araneomorphae</taxon>
        <taxon>Entelegynae</taxon>
        <taxon>Araneoidea</taxon>
        <taxon>Araneidae</taxon>
        <taxon>Caerostris</taxon>
    </lineage>
</organism>
<proteinExistence type="predicted"/>
<dbReference type="EMBL" id="BPLR01011369">
    <property type="protein sequence ID" value="GIY46119.1"/>
    <property type="molecule type" value="Genomic_DNA"/>
</dbReference>